<dbReference type="InterPro" id="IPR005312">
    <property type="entry name" value="DUF1759"/>
</dbReference>
<gene>
    <name evidence="2" type="ORF">TBRA_LOCUS3181</name>
</gene>
<proteinExistence type="predicted"/>
<dbReference type="PANTHER" id="PTHR47331:SF5">
    <property type="entry name" value="RIBONUCLEASE H"/>
    <property type="match status" value="1"/>
</dbReference>
<protein>
    <submittedName>
        <fullName evidence="2">Uncharacterized protein</fullName>
    </submittedName>
</protein>
<evidence type="ECO:0000313" key="3">
    <source>
        <dbReference type="Proteomes" id="UP000479190"/>
    </source>
</evidence>
<dbReference type="EMBL" id="CADCXV010000638">
    <property type="protein sequence ID" value="CAB0031203.1"/>
    <property type="molecule type" value="Genomic_DNA"/>
</dbReference>
<feature type="compositionally biased region" description="Basic and acidic residues" evidence="1">
    <location>
        <begin position="262"/>
        <end position="289"/>
    </location>
</feature>
<feature type="region of interest" description="Disordered" evidence="1">
    <location>
        <begin position="258"/>
        <end position="289"/>
    </location>
</feature>
<sequence>MVIERPNLPNIYKMNYLRSYVKGEAAELLQEVPSGGEHFADVWQVLKGHYDNTRLLTNKLLDRLISLPSMSSDCASELMRVLNGVRNLLRALKALGSPVDHWGHLSVFLTLRKLTLRCRSKWEDTVKQRADPTAPDSFDDLCKFLEAERNALSLLEDAKESTKKPSPQKTEGRATTSKGRRSSNFVQASGEKPVCPVCKEAHTIEQCAKFRQQSVVDRKQTLAKKRLCYACFGAHMAKDCQISVVCFLCNGRHHTLLHSSHKKESSKGSSDQKRASTQAHEESSSAVKVDDTPLTAMAATSSVRQDETGEALLATASVQVSSSDGQSTVVRALVDQCAQSSFVSEALCQKLQLKRRVVNVPVSGIGEGLSNSRSEVDVTIRPHFPSSFKLLFKAYVLPTITKYRPPRVEQEQWPHLKGLQLADPDFTKLGRIDLLLGTQIHARVVQEGLRVGNESMPIATNSRLGWILSGNINDSDTGGSIVCLQTEGHLDDLLRSFWEVEEPPHAPLLSAENKCAKSIT</sequence>
<dbReference type="Pfam" id="PF03564">
    <property type="entry name" value="DUF1759"/>
    <property type="match status" value="1"/>
</dbReference>
<reference evidence="2 3" key="1">
    <citation type="submission" date="2020-02" db="EMBL/GenBank/DDBJ databases">
        <authorList>
            <person name="Ferguson B K."/>
        </authorList>
    </citation>
    <scope>NUCLEOTIDE SEQUENCE [LARGE SCALE GENOMIC DNA]</scope>
</reference>
<dbReference type="AlphaFoldDB" id="A0A6H5I0P6"/>
<organism evidence="2 3">
    <name type="scientific">Trichogramma brassicae</name>
    <dbReference type="NCBI Taxonomy" id="86971"/>
    <lineage>
        <taxon>Eukaryota</taxon>
        <taxon>Metazoa</taxon>
        <taxon>Ecdysozoa</taxon>
        <taxon>Arthropoda</taxon>
        <taxon>Hexapoda</taxon>
        <taxon>Insecta</taxon>
        <taxon>Pterygota</taxon>
        <taxon>Neoptera</taxon>
        <taxon>Endopterygota</taxon>
        <taxon>Hymenoptera</taxon>
        <taxon>Apocrita</taxon>
        <taxon>Proctotrupomorpha</taxon>
        <taxon>Chalcidoidea</taxon>
        <taxon>Trichogrammatidae</taxon>
        <taxon>Trichogramma</taxon>
    </lineage>
</organism>
<keyword evidence="3" id="KW-1185">Reference proteome</keyword>
<dbReference type="Proteomes" id="UP000479190">
    <property type="component" value="Unassembled WGS sequence"/>
</dbReference>
<feature type="region of interest" description="Disordered" evidence="1">
    <location>
        <begin position="156"/>
        <end position="187"/>
    </location>
</feature>
<accession>A0A6H5I0P6</accession>
<dbReference type="PANTHER" id="PTHR47331">
    <property type="entry name" value="PHD-TYPE DOMAIN-CONTAINING PROTEIN"/>
    <property type="match status" value="1"/>
</dbReference>
<evidence type="ECO:0000256" key="1">
    <source>
        <dbReference type="SAM" id="MobiDB-lite"/>
    </source>
</evidence>
<evidence type="ECO:0000313" key="2">
    <source>
        <dbReference type="EMBL" id="CAB0031203.1"/>
    </source>
</evidence>
<name>A0A6H5I0P6_9HYME</name>
<feature type="compositionally biased region" description="Polar residues" evidence="1">
    <location>
        <begin position="164"/>
        <end position="187"/>
    </location>
</feature>
<dbReference type="OrthoDB" id="7692148at2759"/>